<dbReference type="AlphaFoldDB" id="A0A1I5XVX2"/>
<dbReference type="InterPro" id="IPR036390">
    <property type="entry name" value="WH_DNA-bd_sf"/>
</dbReference>
<dbReference type="SUPFAM" id="SSF46785">
    <property type="entry name" value="Winged helix' DNA-binding domain"/>
    <property type="match status" value="1"/>
</dbReference>
<dbReference type="STRING" id="937334.SAMN05444406_13126"/>
<dbReference type="EMBL" id="FOXR01000031">
    <property type="protein sequence ID" value="SFQ36093.1"/>
    <property type="molecule type" value="Genomic_DNA"/>
</dbReference>
<dbReference type="PANTHER" id="PTHR38445">
    <property type="entry name" value="HTH-TYPE TRANSCRIPTIONAL REPRESSOR YTRA"/>
    <property type="match status" value="1"/>
</dbReference>
<organism evidence="6 7">
    <name type="scientific">Caldicoprobacter faecalis</name>
    <dbReference type="NCBI Taxonomy" id="937334"/>
    <lineage>
        <taxon>Bacteria</taxon>
        <taxon>Bacillati</taxon>
        <taxon>Bacillota</taxon>
        <taxon>Clostridia</taxon>
        <taxon>Caldicoprobacterales</taxon>
        <taxon>Caldicoprobacteraceae</taxon>
        <taxon>Caldicoprobacter</taxon>
    </lineage>
</organism>
<keyword evidence="3" id="KW-0804">Transcription</keyword>
<evidence type="ECO:0000256" key="3">
    <source>
        <dbReference type="ARBA" id="ARBA00023163"/>
    </source>
</evidence>
<gene>
    <name evidence="6" type="ORF">SAMN05444406_13126</name>
</gene>
<dbReference type="InterPro" id="IPR036388">
    <property type="entry name" value="WH-like_DNA-bd_sf"/>
</dbReference>
<keyword evidence="2" id="KW-0238">DNA-binding</keyword>
<dbReference type="Proteomes" id="UP000198577">
    <property type="component" value="Unassembled WGS sequence"/>
</dbReference>
<sequence length="155" mass="17818">MLGNIILTKLFLVYILYINTNMLIYRSDRPGMNIIISNSSQEPIYEQIARQIKNMIMRGELTEGDMLPSIRSLAKELQISVITTKRAYQELENDGYIVTVQGKGSFVAAQNKELLKEMRLKIVEEKLAEAVDAAKTIELTLEEMQEMLRILYEEV</sequence>
<evidence type="ECO:0000256" key="2">
    <source>
        <dbReference type="ARBA" id="ARBA00023125"/>
    </source>
</evidence>
<feature type="coiled-coil region" evidence="4">
    <location>
        <begin position="127"/>
        <end position="154"/>
    </location>
</feature>
<keyword evidence="4" id="KW-0175">Coiled coil</keyword>
<reference evidence="6 7" key="1">
    <citation type="submission" date="2016-10" db="EMBL/GenBank/DDBJ databases">
        <authorList>
            <person name="de Groot N.N."/>
        </authorList>
    </citation>
    <scope>NUCLEOTIDE SEQUENCE [LARGE SCALE GENOMIC DNA]</scope>
    <source>
        <strain evidence="6 7">DSM 20678</strain>
    </source>
</reference>
<dbReference type="Gene3D" id="1.10.10.10">
    <property type="entry name" value="Winged helix-like DNA-binding domain superfamily/Winged helix DNA-binding domain"/>
    <property type="match status" value="1"/>
</dbReference>
<accession>A0A1I5XVX2</accession>
<feature type="domain" description="HTH gntR-type" evidence="5">
    <location>
        <begin position="42"/>
        <end position="110"/>
    </location>
</feature>
<dbReference type="InterPro" id="IPR000524">
    <property type="entry name" value="Tscrpt_reg_HTH_GntR"/>
</dbReference>
<dbReference type="PROSITE" id="PS50949">
    <property type="entry name" value="HTH_GNTR"/>
    <property type="match status" value="1"/>
</dbReference>
<dbReference type="GO" id="GO:0003677">
    <property type="term" value="F:DNA binding"/>
    <property type="evidence" value="ECO:0007669"/>
    <property type="project" value="UniProtKB-KW"/>
</dbReference>
<keyword evidence="7" id="KW-1185">Reference proteome</keyword>
<proteinExistence type="predicted"/>
<evidence type="ECO:0000259" key="5">
    <source>
        <dbReference type="PROSITE" id="PS50949"/>
    </source>
</evidence>
<protein>
    <submittedName>
        <fullName evidence="6">GntR family transcriptional regulator</fullName>
    </submittedName>
</protein>
<name>A0A1I5XVX2_9FIRM</name>
<dbReference type="GO" id="GO:0003700">
    <property type="term" value="F:DNA-binding transcription factor activity"/>
    <property type="evidence" value="ECO:0007669"/>
    <property type="project" value="InterPro"/>
</dbReference>
<dbReference type="PANTHER" id="PTHR38445:SF7">
    <property type="entry name" value="GNTR-FAMILY TRANSCRIPTIONAL REGULATOR"/>
    <property type="match status" value="1"/>
</dbReference>
<keyword evidence="1" id="KW-0805">Transcription regulation</keyword>
<evidence type="ECO:0000256" key="4">
    <source>
        <dbReference type="SAM" id="Coils"/>
    </source>
</evidence>
<dbReference type="SMART" id="SM00345">
    <property type="entry name" value="HTH_GNTR"/>
    <property type="match status" value="1"/>
</dbReference>
<dbReference type="CDD" id="cd07377">
    <property type="entry name" value="WHTH_GntR"/>
    <property type="match status" value="1"/>
</dbReference>
<dbReference type="Pfam" id="PF00392">
    <property type="entry name" value="GntR"/>
    <property type="match status" value="1"/>
</dbReference>
<evidence type="ECO:0000313" key="6">
    <source>
        <dbReference type="EMBL" id="SFQ36093.1"/>
    </source>
</evidence>
<evidence type="ECO:0000256" key="1">
    <source>
        <dbReference type="ARBA" id="ARBA00023015"/>
    </source>
</evidence>
<evidence type="ECO:0000313" key="7">
    <source>
        <dbReference type="Proteomes" id="UP000198577"/>
    </source>
</evidence>